<feature type="transmembrane region" description="Helical" evidence="1">
    <location>
        <begin position="6"/>
        <end position="28"/>
    </location>
</feature>
<comment type="caution">
    <text evidence="2">The sequence shown here is derived from an EMBL/GenBank/DDBJ whole genome shotgun (WGS) entry which is preliminary data.</text>
</comment>
<feature type="transmembrane region" description="Helical" evidence="1">
    <location>
        <begin position="111"/>
        <end position="129"/>
    </location>
</feature>
<accession>A0ABU2STI1</accession>
<evidence type="ECO:0000256" key="1">
    <source>
        <dbReference type="SAM" id="Phobius"/>
    </source>
</evidence>
<gene>
    <name evidence="2" type="ORF">RM609_19370</name>
</gene>
<dbReference type="RefSeq" id="WP_311612527.1">
    <property type="nucleotide sequence ID" value="NZ_JAVRFI010000012.1"/>
</dbReference>
<dbReference type="EMBL" id="JAVRFI010000012">
    <property type="protein sequence ID" value="MDT0451229.1"/>
    <property type="molecule type" value="Genomic_DNA"/>
</dbReference>
<proteinExistence type="predicted"/>
<keyword evidence="1" id="KW-1133">Transmembrane helix</keyword>
<keyword evidence="3" id="KW-1185">Reference proteome</keyword>
<name>A0ABU2STI1_9ACTN</name>
<evidence type="ECO:0000313" key="3">
    <source>
        <dbReference type="Proteomes" id="UP001180531"/>
    </source>
</evidence>
<feature type="transmembrane region" description="Helical" evidence="1">
    <location>
        <begin position="40"/>
        <end position="58"/>
    </location>
</feature>
<organism evidence="2 3">
    <name type="scientific">Streptomyces hesseae</name>
    <dbReference type="NCBI Taxonomy" id="3075519"/>
    <lineage>
        <taxon>Bacteria</taxon>
        <taxon>Bacillati</taxon>
        <taxon>Actinomycetota</taxon>
        <taxon>Actinomycetes</taxon>
        <taxon>Kitasatosporales</taxon>
        <taxon>Streptomycetaceae</taxon>
        <taxon>Streptomyces</taxon>
    </lineage>
</organism>
<sequence>MPQPPVIPLTAWWAVAVAATFAFLAFFVPLMPNRRYRIRIALAPFAAVLLVAVSALVKHHSAEVSLPLYTAAIIGFPLGFLGRRAELREKARYAAEHGSSPDNALSKGAQLQAVTVIIVVALIGSWLSMVD</sequence>
<evidence type="ECO:0000313" key="2">
    <source>
        <dbReference type="EMBL" id="MDT0451229.1"/>
    </source>
</evidence>
<keyword evidence="1" id="KW-0812">Transmembrane</keyword>
<reference evidence="2" key="1">
    <citation type="submission" date="2024-05" db="EMBL/GenBank/DDBJ databases">
        <title>30 novel species of actinomycetes from the DSMZ collection.</title>
        <authorList>
            <person name="Nouioui I."/>
        </authorList>
    </citation>
    <scope>NUCLEOTIDE SEQUENCE</scope>
    <source>
        <strain evidence="2">DSM 40473</strain>
    </source>
</reference>
<keyword evidence="1" id="KW-0472">Membrane</keyword>
<protein>
    <submittedName>
        <fullName evidence="2">Uncharacterized protein</fullName>
    </submittedName>
</protein>
<dbReference type="Proteomes" id="UP001180531">
    <property type="component" value="Unassembled WGS sequence"/>
</dbReference>